<dbReference type="Gene3D" id="3.40.50.300">
    <property type="entry name" value="P-loop containing nucleotide triphosphate hydrolases"/>
    <property type="match status" value="1"/>
</dbReference>
<dbReference type="PIRSF" id="PIRSF002849">
    <property type="entry name" value="AAA_ATPase_chaperone_MoxR_prd"/>
    <property type="match status" value="1"/>
</dbReference>
<evidence type="ECO:0000259" key="1">
    <source>
        <dbReference type="SMART" id="SM00382"/>
    </source>
</evidence>
<reference evidence="2 3" key="1">
    <citation type="submission" date="2024-08" db="EMBL/GenBank/DDBJ databases">
        <title>Whole-genome sequencing of halo(alkali)philic microorganisms from hypersaline lakes.</title>
        <authorList>
            <person name="Sorokin D.Y."/>
            <person name="Merkel A.Y."/>
            <person name="Messina E."/>
            <person name="Yakimov M."/>
        </authorList>
    </citation>
    <scope>NUCLEOTIDE SEQUENCE [LARGE SCALE GENOMIC DNA]</scope>
    <source>
        <strain evidence="2 3">AB-hyl4</strain>
    </source>
</reference>
<dbReference type="Pfam" id="PF07726">
    <property type="entry name" value="AAA_3"/>
    <property type="match status" value="1"/>
</dbReference>
<dbReference type="PANTHER" id="PTHR42759">
    <property type="entry name" value="MOXR FAMILY PROTEIN"/>
    <property type="match status" value="1"/>
</dbReference>
<dbReference type="CDD" id="cd00009">
    <property type="entry name" value="AAA"/>
    <property type="match status" value="1"/>
</dbReference>
<comment type="caution">
    <text evidence="2">The sequence shown here is derived from an EMBL/GenBank/DDBJ whole genome shotgun (WGS) entry which is preliminary data.</text>
</comment>
<evidence type="ECO:0000313" key="3">
    <source>
        <dbReference type="Proteomes" id="UP001575105"/>
    </source>
</evidence>
<name>A0ABV4U9S1_9BACT</name>
<organism evidence="2 3">
    <name type="scientific">Natronomicrosphaera hydrolytica</name>
    <dbReference type="NCBI Taxonomy" id="3242702"/>
    <lineage>
        <taxon>Bacteria</taxon>
        <taxon>Pseudomonadati</taxon>
        <taxon>Planctomycetota</taxon>
        <taxon>Phycisphaerae</taxon>
        <taxon>Phycisphaerales</taxon>
        <taxon>Phycisphaeraceae</taxon>
        <taxon>Natronomicrosphaera</taxon>
    </lineage>
</organism>
<dbReference type="Proteomes" id="UP001575105">
    <property type="component" value="Unassembled WGS sequence"/>
</dbReference>
<dbReference type="SUPFAM" id="SSF52540">
    <property type="entry name" value="P-loop containing nucleoside triphosphate hydrolases"/>
    <property type="match status" value="1"/>
</dbReference>
<accession>A0ABV4U9S1</accession>
<dbReference type="Gene3D" id="1.10.8.80">
    <property type="entry name" value="Magnesium chelatase subunit I, C-Terminal domain"/>
    <property type="match status" value="1"/>
</dbReference>
<dbReference type="InterPro" id="IPR003593">
    <property type="entry name" value="AAA+_ATPase"/>
</dbReference>
<protein>
    <submittedName>
        <fullName evidence="2">AAA family ATPase</fullName>
    </submittedName>
</protein>
<dbReference type="InterPro" id="IPR050764">
    <property type="entry name" value="CbbQ/NirQ/NorQ/GpvN"/>
</dbReference>
<dbReference type="RefSeq" id="WP_425346394.1">
    <property type="nucleotide sequence ID" value="NZ_JBGUBD010000009.1"/>
</dbReference>
<dbReference type="SMART" id="SM00382">
    <property type="entry name" value="AAA"/>
    <property type="match status" value="1"/>
</dbReference>
<dbReference type="Pfam" id="PF17863">
    <property type="entry name" value="AAA_lid_2"/>
    <property type="match status" value="1"/>
</dbReference>
<keyword evidence="3" id="KW-1185">Reference proteome</keyword>
<evidence type="ECO:0000313" key="2">
    <source>
        <dbReference type="EMBL" id="MFA9479471.1"/>
    </source>
</evidence>
<dbReference type="InterPro" id="IPR041628">
    <property type="entry name" value="ChlI/MoxR_AAA_lid"/>
</dbReference>
<feature type="domain" description="AAA+ ATPase" evidence="1">
    <location>
        <begin position="47"/>
        <end position="192"/>
    </location>
</feature>
<sequence>MSDDLTRDELAAFDGIGERWAELRSQLQRVIVGQDEAIDTLLTALLCQSHVLVVGVPGLAKTLLVRTLAAAVDLAFKRIQFTPDLMPSDIIGTELIQEDPATGERRLRFMPGPLFAQLLLADEINRTPPRTQAALLEAMAEHQVTAAGQTRPLDEPFVVVATQNPIEQEGTYPLPEAQLDRFLFSLWMDYPTKAAEKRIVAESPRIASESIQPVMSAEQLVRDASLVWRMPVSEHVVDVAVSLARATRPGDADASATVRQYVGWGAGPRAGQALVHAAKAAAAMAGEPTPSTAHVKAVAMHVLRHRVLLNYAAAGEGVDVKQIIDTVVAEADF</sequence>
<dbReference type="InterPro" id="IPR027417">
    <property type="entry name" value="P-loop_NTPase"/>
</dbReference>
<dbReference type="InterPro" id="IPR011703">
    <property type="entry name" value="ATPase_AAA-3"/>
</dbReference>
<proteinExistence type="predicted"/>
<dbReference type="EMBL" id="JBGUBD010000009">
    <property type="protein sequence ID" value="MFA9479471.1"/>
    <property type="molecule type" value="Genomic_DNA"/>
</dbReference>
<gene>
    <name evidence="2" type="ORF">ACERK3_14375</name>
</gene>
<dbReference type="PANTHER" id="PTHR42759:SF1">
    <property type="entry name" value="MAGNESIUM-CHELATASE SUBUNIT CHLD"/>
    <property type="match status" value="1"/>
</dbReference>